<proteinExistence type="predicted"/>
<gene>
    <name evidence="1" type="ORF">RF11_15432</name>
</gene>
<name>A0A0C2MBQ5_THEKT</name>
<sequence length="110" mass="12156">MTSDFNSIKTPLDEGLTNMLICSVNNESVLMAIFNKQPNELDFAQVIEIDQDRSESTVKISGLCAEKTAKTNAETCRPHVMGYSCGKSEHILQKGESGTAYVRTVKQRVI</sequence>
<dbReference type="AlphaFoldDB" id="A0A0C2MBQ5"/>
<dbReference type="Proteomes" id="UP000031668">
    <property type="component" value="Unassembled WGS sequence"/>
</dbReference>
<evidence type="ECO:0000313" key="1">
    <source>
        <dbReference type="EMBL" id="KII64431.1"/>
    </source>
</evidence>
<keyword evidence="2" id="KW-1185">Reference proteome</keyword>
<accession>A0A0C2MBQ5</accession>
<dbReference type="EMBL" id="JWZT01004268">
    <property type="protein sequence ID" value="KII64431.1"/>
    <property type="molecule type" value="Genomic_DNA"/>
</dbReference>
<evidence type="ECO:0000313" key="2">
    <source>
        <dbReference type="Proteomes" id="UP000031668"/>
    </source>
</evidence>
<protein>
    <submittedName>
        <fullName evidence="1">Uncharacterized protein</fullName>
    </submittedName>
</protein>
<reference evidence="1 2" key="1">
    <citation type="journal article" date="2014" name="Genome Biol. Evol.">
        <title>The genome of the myxosporean Thelohanellus kitauei shows adaptations to nutrient acquisition within its fish host.</title>
        <authorList>
            <person name="Yang Y."/>
            <person name="Xiong J."/>
            <person name="Zhou Z."/>
            <person name="Huo F."/>
            <person name="Miao W."/>
            <person name="Ran C."/>
            <person name="Liu Y."/>
            <person name="Zhang J."/>
            <person name="Feng J."/>
            <person name="Wang M."/>
            <person name="Wang M."/>
            <person name="Wang L."/>
            <person name="Yao B."/>
        </authorList>
    </citation>
    <scope>NUCLEOTIDE SEQUENCE [LARGE SCALE GENOMIC DNA]</scope>
    <source>
        <strain evidence="1">Wuqing</strain>
    </source>
</reference>
<comment type="caution">
    <text evidence="1">The sequence shown here is derived from an EMBL/GenBank/DDBJ whole genome shotgun (WGS) entry which is preliminary data.</text>
</comment>
<organism evidence="1 2">
    <name type="scientific">Thelohanellus kitauei</name>
    <name type="common">Myxosporean</name>
    <dbReference type="NCBI Taxonomy" id="669202"/>
    <lineage>
        <taxon>Eukaryota</taxon>
        <taxon>Metazoa</taxon>
        <taxon>Cnidaria</taxon>
        <taxon>Myxozoa</taxon>
        <taxon>Myxosporea</taxon>
        <taxon>Bivalvulida</taxon>
        <taxon>Platysporina</taxon>
        <taxon>Myxobolidae</taxon>
        <taxon>Thelohanellus</taxon>
    </lineage>
</organism>